<sequence>MHDSRLARSQIQIIRWRQDETLASHRQRPDERMHLLVVMSADAIEALRVCGAVWALAGYMCRIICVSA</sequence>
<name>A0A2P1PZR5_9GAMM</name>
<keyword evidence="2" id="KW-1185">Reference proteome</keyword>
<organism evidence="1 2">
    <name type="scientific">Ahniella affigens</name>
    <dbReference type="NCBI Taxonomy" id="2021234"/>
    <lineage>
        <taxon>Bacteria</taxon>
        <taxon>Pseudomonadati</taxon>
        <taxon>Pseudomonadota</taxon>
        <taxon>Gammaproteobacteria</taxon>
        <taxon>Lysobacterales</taxon>
        <taxon>Rhodanobacteraceae</taxon>
        <taxon>Ahniella</taxon>
    </lineage>
</organism>
<proteinExistence type="predicted"/>
<gene>
    <name evidence="1" type="ORF">C7S18_23805</name>
</gene>
<reference evidence="1 2" key="2">
    <citation type="submission" date="2018-03" db="EMBL/GenBank/DDBJ databases">
        <authorList>
            <person name="Keele B.F."/>
        </authorList>
    </citation>
    <scope>NUCLEOTIDE SEQUENCE [LARGE SCALE GENOMIC DNA]</scope>
    <source>
        <strain evidence="1 2">D13</strain>
        <plasmid evidence="2">Plasmid unnamed</plasmid>
    </source>
</reference>
<dbReference type="EMBL" id="CP027861">
    <property type="protein sequence ID" value="AVQ00326.1"/>
    <property type="molecule type" value="Genomic_DNA"/>
</dbReference>
<reference evidence="1 2" key="1">
    <citation type="submission" date="2018-03" db="EMBL/GenBank/DDBJ databases">
        <title>Ahniella affigens gen. nov., sp. nov., a gammaproteobacterium isolated from sandy soil near a stream.</title>
        <authorList>
            <person name="Ko Y."/>
            <person name="Kim J.-H."/>
        </authorList>
    </citation>
    <scope>NUCLEOTIDE SEQUENCE [LARGE SCALE GENOMIC DNA]</scope>
    <source>
        <strain evidence="1 2">D13</strain>
        <plasmid evidence="2">Plasmid unnamed</plasmid>
    </source>
</reference>
<evidence type="ECO:0000313" key="1">
    <source>
        <dbReference type="EMBL" id="AVQ00326.1"/>
    </source>
</evidence>
<evidence type="ECO:0000313" key="2">
    <source>
        <dbReference type="Proteomes" id="UP000241074"/>
    </source>
</evidence>
<keyword evidence="1" id="KW-0614">Plasmid</keyword>
<protein>
    <submittedName>
        <fullName evidence="1">Uncharacterized protein</fullName>
    </submittedName>
</protein>
<accession>A0A2P1PZR5</accession>
<dbReference type="AlphaFoldDB" id="A0A2P1PZR5"/>
<dbReference type="KEGG" id="xba:C7S18_23805"/>
<geneLocation type="plasmid" evidence="1">
    <name>unnamed</name>
</geneLocation>
<dbReference type="Proteomes" id="UP000241074">
    <property type="component" value="Plasmid unnamed"/>
</dbReference>